<accession>A0A151GPE3</accession>
<keyword evidence="9" id="KW-1185">Reference proteome</keyword>
<comment type="subcellular location">
    <subcellularLocation>
        <location evidence="1">Membrane</location>
        <topology evidence="1">Multi-pass membrane protein</topology>
    </subcellularLocation>
</comment>
<dbReference type="InterPro" id="IPR008253">
    <property type="entry name" value="Marvel"/>
</dbReference>
<dbReference type="GO" id="GO:0016020">
    <property type="term" value="C:membrane"/>
    <property type="evidence" value="ECO:0007669"/>
    <property type="project" value="UniProtKB-SubCell"/>
</dbReference>
<dbReference type="Pfam" id="PF01284">
    <property type="entry name" value="MARVEL"/>
    <property type="match status" value="1"/>
</dbReference>
<dbReference type="PANTHER" id="PTHR39608:SF2">
    <property type="entry name" value="MARVEL DOMAIN-CONTAINING PROTEIN"/>
    <property type="match status" value="1"/>
</dbReference>
<feature type="transmembrane region" description="Helical" evidence="6">
    <location>
        <begin position="127"/>
        <end position="146"/>
    </location>
</feature>
<keyword evidence="4 6" id="KW-0472">Membrane</keyword>
<name>A0A151GPE3_DRECN</name>
<dbReference type="RefSeq" id="XP_040658283.1">
    <property type="nucleotide sequence ID" value="XM_040797400.1"/>
</dbReference>
<gene>
    <name evidence="8" type="ORF">DCS_00058</name>
</gene>
<dbReference type="OrthoDB" id="20872at2759"/>
<comment type="caution">
    <text evidence="8">The sequence shown here is derived from an EMBL/GenBank/DDBJ whole genome shotgun (WGS) entry which is preliminary data.</text>
</comment>
<organism evidence="8 9">
    <name type="scientific">Drechmeria coniospora</name>
    <name type="common">Nematophagous fungus</name>
    <name type="synonym">Meria coniospora</name>
    <dbReference type="NCBI Taxonomy" id="98403"/>
    <lineage>
        <taxon>Eukaryota</taxon>
        <taxon>Fungi</taxon>
        <taxon>Dikarya</taxon>
        <taxon>Ascomycota</taxon>
        <taxon>Pezizomycotina</taxon>
        <taxon>Sordariomycetes</taxon>
        <taxon>Hypocreomycetidae</taxon>
        <taxon>Hypocreales</taxon>
        <taxon>Ophiocordycipitaceae</taxon>
        <taxon>Drechmeria</taxon>
    </lineage>
</organism>
<dbReference type="Proteomes" id="UP000076580">
    <property type="component" value="Chromosome 01"/>
</dbReference>
<feature type="compositionally biased region" description="Basic and acidic residues" evidence="5">
    <location>
        <begin position="155"/>
        <end position="169"/>
    </location>
</feature>
<dbReference type="InParanoid" id="A0A151GPE3"/>
<dbReference type="STRING" id="98403.A0A151GPE3"/>
<dbReference type="AlphaFoldDB" id="A0A151GPE3"/>
<evidence type="ECO:0000256" key="1">
    <source>
        <dbReference type="ARBA" id="ARBA00004141"/>
    </source>
</evidence>
<keyword evidence="3 6" id="KW-1133">Transmembrane helix</keyword>
<dbReference type="EMBL" id="LAYC01000001">
    <property type="protein sequence ID" value="KYK58931.1"/>
    <property type="molecule type" value="Genomic_DNA"/>
</dbReference>
<evidence type="ECO:0000256" key="4">
    <source>
        <dbReference type="ARBA" id="ARBA00023136"/>
    </source>
</evidence>
<dbReference type="PANTHER" id="PTHR39608">
    <property type="entry name" value="INTEGRAL MEMBRANE PROTEIN (AFU_ORTHOLOGUE AFUA_5G08640)"/>
    <property type="match status" value="1"/>
</dbReference>
<evidence type="ECO:0000256" key="5">
    <source>
        <dbReference type="SAM" id="MobiDB-lite"/>
    </source>
</evidence>
<dbReference type="GeneID" id="63712701"/>
<evidence type="ECO:0000313" key="9">
    <source>
        <dbReference type="Proteomes" id="UP000076580"/>
    </source>
</evidence>
<protein>
    <recommendedName>
        <fullName evidence="7">MARVEL domain-containing protein</fullName>
    </recommendedName>
</protein>
<evidence type="ECO:0000256" key="6">
    <source>
        <dbReference type="SAM" id="Phobius"/>
    </source>
</evidence>
<feature type="transmembrane region" description="Helical" evidence="6">
    <location>
        <begin position="74"/>
        <end position="93"/>
    </location>
</feature>
<feature type="transmembrane region" description="Helical" evidence="6">
    <location>
        <begin position="46"/>
        <end position="67"/>
    </location>
</feature>
<proteinExistence type="predicted"/>
<evidence type="ECO:0000256" key="3">
    <source>
        <dbReference type="ARBA" id="ARBA00022989"/>
    </source>
</evidence>
<reference evidence="8 9" key="1">
    <citation type="journal article" date="2016" name="Sci. Rep.">
        <title>Insights into Adaptations to a Near-Obligate Nematode Endoparasitic Lifestyle from the Finished Genome of Drechmeria coniospora.</title>
        <authorList>
            <person name="Zhang L."/>
            <person name="Zhou Z."/>
            <person name="Guo Q."/>
            <person name="Fokkens L."/>
            <person name="Miskei M."/>
            <person name="Pocsi I."/>
            <person name="Zhang W."/>
            <person name="Chen M."/>
            <person name="Wang L."/>
            <person name="Sun Y."/>
            <person name="Donzelli B.G."/>
            <person name="Gibson D.M."/>
            <person name="Nelson D.R."/>
            <person name="Luo J.G."/>
            <person name="Rep M."/>
            <person name="Liu H."/>
            <person name="Yang S."/>
            <person name="Wang J."/>
            <person name="Krasnoff S.B."/>
            <person name="Xu Y."/>
            <person name="Molnar I."/>
            <person name="Lin M."/>
        </authorList>
    </citation>
    <scope>NUCLEOTIDE SEQUENCE [LARGE SCALE GENOMIC DNA]</scope>
    <source>
        <strain evidence="8 9">ARSEF 6962</strain>
    </source>
</reference>
<feature type="domain" description="MARVEL" evidence="7">
    <location>
        <begin position="13"/>
        <end position="138"/>
    </location>
</feature>
<feature type="region of interest" description="Disordered" evidence="5">
    <location>
        <begin position="155"/>
        <end position="206"/>
    </location>
</feature>
<keyword evidence="2 6" id="KW-0812">Transmembrane</keyword>
<evidence type="ECO:0000256" key="2">
    <source>
        <dbReference type="ARBA" id="ARBA00022692"/>
    </source>
</evidence>
<evidence type="ECO:0000313" key="8">
    <source>
        <dbReference type="EMBL" id="KYK58931.1"/>
    </source>
</evidence>
<sequence>MAHGTGTFRALASFCHFMIFASAAIVMGIISYFLSQYPFRGSHVVYQEVISVITVAFYMVAMILPCFKSYEGYFLPLNFFFSYLWLTSFIFSVNDWSGNLCRRDIYGEPGLDGERCSLKRTVESFNFFAFFFLICNIIIEAFLWRASRKVRHDEERQQHSSAKLTKERPAAANVSGHGAPTAPPTTAPAGNVVPGTNGAPEATVQA</sequence>
<feature type="transmembrane region" description="Helical" evidence="6">
    <location>
        <begin position="12"/>
        <end position="34"/>
    </location>
</feature>
<evidence type="ECO:0000259" key="7">
    <source>
        <dbReference type="Pfam" id="PF01284"/>
    </source>
</evidence>